<dbReference type="PROSITE" id="PS51819">
    <property type="entry name" value="VOC"/>
    <property type="match status" value="1"/>
</dbReference>
<dbReference type="CDD" id="cd06587">
    <property type="entry name" value="VOC"/>
    <property type="match status" value="1"/>
</dbReference>
<feature type="domain" description="VOC" evidence="1">
    <location>
        <begin position="12"/>
        <end position="127"/>
    </location>
</feature>
<comment type="caution">
    <text evidence="2">The sequence shown here is derived from an EMBL/GenBank/DDBJ whole genome shotgun (WGS) entry which is preliminary data.</text>
</comment>
<name>A0A1S1QJB6_9ACTN</name>
<dbReference type="EMBL" id="MBLM01000131">
    <property type="protein sequence ID" value="OHV33521.1"/>
    <property type="molecule type" value="Genomic_DNA"/>
</dbReference>
<dbReference type="PANTHER" id="PTHR35908:SF1">
    <property type="entry name" value="CONSERVED PROTEIN"/>
    <property type="match status" value="1"/>
</dbReference>
<dbReference type="PANTHER" id="PTHR35908">
    <property type="entry name" value="HYPOTHETICAL FUSION PROTEIN"/>
    <property type="match status" value="1"/>
</dbReference>
<evidence type="ECO:0000259" key="1">
    <source>
        <dbReference type="PROSITE" id="PS51819"/>
    </source>
</evidence>
<keyword evidence="3" id="KW-1185">Reference proteome</keyword>
<accession>A0A1S1QJB6</accession>
<reference evidence="3" key="1">
    <citation type="submission" date="2016-07" db="EMBL/GenBank/DDBJ databases">
        <title>Sequence Frankia sp. strain CcI1.17.</title>
        <authorList>
            <person name="Ghodhbane-Gtari F."/>
            <person name="Swanson E."/>
            <person name="Gueddou A."/>
            <person name="Morris K."/>
            <person name="Hezbri K."/>
            <person name="Ktari A."/>
            <person name="Nouioui I."/>
            <person name="Abebe-Akele F."/>
            <person name="Simpson S."/>
            <person name="Thomas K."/>
            <person name="Gtari M."/>
            <person name="Tisa L.S."/>
            <person name="Hurst S."/>
        </authorList>
    </citation>
    <scope>NUCLEOTIDE SEQUENCE [LARGE SCALE GENOMIC DNA]</scope>
    <source>
        <strain evidence="3">Cc1.17</strain>
    </source>
</reference>
<proteinExistence type="predicted"/>
<dbReference type="Gene3D" id="3.10.180.10">
    <property type="entry name" value="2,3-Dihydroxybiphenyl 1,2-Dioxygenase, domain 1"/>
    <property type="match status" value="1"/>
</dbReference>
<gene>
    <name evidence="2" type="ORF">CC117_22705</name>
</gene>
<dbReference type="Proteomes" id="UP000179627">
    <property type="component" value="Unassembled WGS sequence"/>
</dbReference>
<evidence type="ECO:0000313" key="3">
    <source>
        <dbReference type="Proteomes" id="UP000179627"/>
    </source>
</evidence>
<dbReference type="AlphaFoldDB" id="A0A1S1QJB6"/>
<evidence type="ECO:0000313" key="2">
    <source>
        <dbReference type="EMBL" id="OHV33521.1"/>
    </source>
</evidence>
<sequence>MDEEEWTMPIATLRGVTLDCADPRALARFYQEMTGMELGYNADGFVALTGGSGCDLGFQRVDGYRAPRWPDQVVPQQFHLDLGVEDLDAAEKLALGLGAVRPDHQPGGDRWRVLLDPAGHPFCLVTG</sequence>
<organism evidence="2 3">
    <name type="scientific">Parafrankia colletiae</name>
    <dbReference type="NCBI Taxonomy" id="573497"/>
    <lineage>
        <taxon>Bacteria</taxon>
        <taxon>Bacillati</taxon>
        <taxon>Actinomycetota</taxon>
        <taxon>Actinomycetes</taxon>
        <taxon>Frankiales</taxon>
        <taxon>Frankiaceae</taxon>
        <taxon>Parafrankia</taxon>
    </lineage>
</organism>
<dbReference type="SUPFAM" id="SSF54593">
    <property type="entry name" value="Glyoxalase/Bleomycin resistance protein/Dihydroxybiphenyl dioxygenase"/>
    <property type="match status" value="1"/>
</dbReference>
<dbReference type="InterPro" id="IPR041581">
    <property type="entry name" value="Glyoxalase_6"/>
</dbReference>
<dbReference type="InterPro" id="IPR037523">
    <property type="entry name" value="VOC_core"/>
</dbReference>
<dbReference type="InterPro" id="IPR029068">
    <property type="entry name" value="Glyas_Bleomycin-R_OHBP_Dase"/>
</dbReference>
<protein>
    <submittedName>
        <fullName evidence="2">Glyoxalase</fullName>
    </submittedName>
</protein>
<dbReference type="Pfam" id="PF18029">
    <property type="entry name" value="Glyoxalase_6"/>
    <property type="match status" value="1"/>
</dbReference>